<evidence type="ECO:0008006" key="3">
    <source>
        <dbReference type="Google" id="ProtNLM"/>
    </source>
</evidence>
<dbReference type="AlphaFoldDB" id="Q01TB5"/>
<reference evidence="2" key="1">
    <citation type="submission" date="2006-10" db="EMBL/GenBank/DDBJ databases">
        <title>Complete sequence of Solibacter usitatus Ellin6076.</title>
        <authorList>
            <consortium name="US DOE Joint Genome Institute"/>
            <person name="Copeland A."/>
            <person name="Lucas S."/>
            <person name="Lapidus A."/>
            <person name="Barry K."/>
            <person name="Detter J.C."/>
            <person name="Glavina del Rio T."/>
            <person name="Hammon N."/>
            <person name="Israni S."/>
            <person name="Dalin E."/>
            <person name="Tice H."/>
            <person name="Pitluck S."/>
            <person name="Thompson L.S."/>
            <person name="Brettin T."/>
            <person name="Bruce D."/>
            <person name="Han C."/>
            <person name="Tapia R."/>
            <person name="Gilna P."/>
            <person name="Schmutz J."/>
            <person name="Larimer F."/>
            <person name="Land M."/>
            <person name="Hauser L."/>
            <person name="Kyrpides N."/>
            <person name="Mikhailova N."/>
            <person name="Janssen P.H."/>
            <person name="Kuske C.R."/>
            <person name="Richardson P."/>
        </authorList>
    </citation>
    <scope>NUCLEOTIDE SEQUENCE</scope>
    <source>
        <strain evidence="2">Ellin6076</strain>
    </source>
</reference>
<proteinExistence type="predicted"/>
<keyword evidence="1" id="KW-0472">Membrane</keyword>
<evidence type="ECO:0000313" key="2">
    <source>
        <dbReference type="EMBL" id="ABJ87105.1"/>
    </source>
</evidence>
<accession>Q01TB5</accession>
<keyword evidence="1" id="KW-0812">Transmembrane</keyword>
<organism evidence="2">
    <name type="scientific">Solibacter usitatus (strain Ellin6076)</name>
    <dbReference type="NCBI Taxonomy" id="234267"/>
    <lineage>
        <taxon>Bacteria</taxon>
        <taxon>Pseudomonadati</taxon>
        <taxon>Acidobacteriota</taxon>
        <taxon>Terriglobia</taxon>
        <taxon>Bryobacterales</taxon>
        <taxon>Solibacteraceae</taxon>
        <taxon>Candidatus Solibacter</taxon>
    </lineage>
</organism>
<feature type="transmembrane region" description="Helical" evidence="1">
    <location>
        <begin position="20"/>
        <end position="43"/>
    </location>
</feature>
<dbReference type="InParanoid" id="Q01TB5"/>
<sequence>MDLFNSILGSLLRVYYAAFSWAPPAVGLTVLSAVVGVTMLWVFSKTSDQARMKAVKNKVWAALFELRVYVDEPRVTWRAQKSLFLANLKYMGLALKPALWMIVPMGLLLLHLEAFYARAPLPVGREAIVTMGMSPDWNPAAPAPELTAPAGVKISGGPVRALDAREVSWRIQPVSEVSGKLTFLVDGQPVEKTIEAGTRQRFVAGRSVRSAMQALWTPDEKTIPSPRVEWIEIRYPEASLPILGLQWNWLVWFFVVSVAAALLLKKRFGVVI</sequence>
<dbReference type="OrthoDB" id="266758at2"/>
<gene>
    <name evidence="2" type="ordered locus">Acid_6179</name>
</gene>
<feature type="transmembrane region" description="Helical" evidence="1">
    <location>
        <begin position="247"/>
        <end position="264"/>
    </location>
</feature>
<keyword evidence="1" id="KW-1133">Transmembrane helix</keyword>
<dbReference type="eggNOG" id="ENOG5032VM6">
    <property type="taxonomic scope" value="Bacteria"/>
</dbReference>
<dbReference type="KEGG" id="sus:Acid_6179"/>
<evidence type="ECO:0000256" key="1">
    <source>
        <dbReference type="SAM" id="Phobius"/>
    </source>
</evidence>
<dbReference type="STRING" id="234267.Acid_6179"/>
<feature type="transmembrane region" description="Helical" evidence="1">
    <location>
        <begin position="98"/>
        <end position="117"/>
    </location>
</feature>
<protein>
    <recommendedName>
        <fullName evidence="3">ResB-like domain-containing protein</fullName>
    </recommendedName>
</protein>
<name>Q01TB5_SOLUE</name>
<dbReference type="HOGENOM" id="CLU_087524_0_0_0"/>
<dbReference type="EMBL" id="CP000473">
    <property type="protein sequence ID" value="ABJ87105.1"/>
    <property type="molecule type" value="Genomic_DNA"/>
</dbReference>